<reference evidence="2 3" key="1">
    <citation type="submission" date="2023-07" db="EMBL/GenBank/DDBJ databases">
        <title>Sequencing the genomes of 1000 actinobacteria strains.</title>
        <authorList>
            <person name="Klenk H.-P."/>
        </authorList>
    </citation>
    <scope>NUCLEOTIDE SEQUENCE [LARGE SCALE GENOMIC DNA]</scope>
    <source>
        <strain evidence="2 3">DSM 43749</strain>
    </source>
</reference>
<proteinExistence type="predicted"/>
<dbReference type="EMBL" id="JAVDSG010000001">
    <property type="protein sequence ID" value="MDR6593601.1"/>
    <property type="molecule type" value="Genomic_DNA"/>
</dbReference>
<feature type="compositionally biased region" description="Basic and acidic residues" evidence="1">
    <location>
        <begin position="133"/>
        <end position="148"/>
    </location>
</feature>
<evidence type="ECO:0000256" key="1">
    <source>
        <dbReference type="SAM" id="MobiDB-lite"/>
    </source>
</evidence>
<name>A0ABU1PT22_9PSEU</name>
<organism evidence="2 3">
    <name type="scientific">Saccharothrix longispora</name>
    <dbReference type="NCBI Taxonomy" id="33920"/>
    <lineage>
        <taxon>Bacteria</taxon>
        <taxon>Bacillati</taxon>
        <taxon>Actinomycetota</taxon>
        <taxon>Actinomycetes</taxon>
        <taxon>Pseudonocardiales</taxon>
        <taxon>Pseudonocardiaceae</taxon>
        <taxon>Saccharothrix</taxon>
    </lineage>
</organism>
<keyword evidence="3" id="KW-1185">Reference proteome</keyword>
<sequence length="162" mass="18819">MNIRPSRHRLATAFDQYRHTLLRWARRPVTIRVFHNLNDRALLVGYHGQPVTEVLAYREPPASRSRDVDLVEAAFQLCNIGDDPEFGKPDPRAIRYRDRGNRSLSIGDIVAVDGRFYACQRIGWRRIPQPRQLNERRHGTTPLHRDQRPTPGSDPRSPDTQH</sequence>
<gene>
    <name evidence="2" type="ORF">J2S66_001985</name>
</gene>
<comment type="caution">
    <text evidence="2">The sequence shown here is derived from an EMBL/GenBank/DDBJ whole genome shotgun (WGS) entry which is preliminary data.</text>
</comment>
<protein>
    <submittedName>
        <fullName evidence="2">Uncharacterized protein</fullName>
    </submittedName>
</protein>
<feature type="region of interest" description="Disordered" evidence="1">
    <location>
        <begin position="129"/>
        <end position="162"/>
    </location>
</feature>
<dbReference type="RefSeq" id="WP_310306449.1">
    <property type="nucleotide sequence ID" value="NZ_BAAAXB010000001.1"/>
</dbReference>
<dbReference type="Proteomes" id="UP001268819">
    <property type="component" value="Unassembled WGS sequence"/>
</dbReference>
<accession>A0ABU1PT22</accession>
<evidence type="ECO:0000313" key="3">
    <source>
        <dbReference type="Proteomes" id="UP001268819"/>
    </source>
</evidence>
<evidence type="ECO:0000313" key="2">
    <source>
        <dbReference type="EMBL" id="MDR6593601.1"/>
    </source>
</evidence>